<evidence type="ECO:0000313" key="3">
    <source>
        <dbReference type="Proteomes" id="UP001445335"/>
    </source>
</evidence>
<dbReference type="Gene3D" id="3.40.50.720">
    <property type="entry name" value="NAD(P)-binding Rossmann-like Domain"/>
    <property type="match status" value="1"/>
</dbReference>
<dbReference type="PRINTS" id="PR00081">
    <property type="entry name" value="GDHRDH"/>
</dbReference>
<dbReference type="CDD" id="cd05233">
    <property type="entry name" value="SDR_c"/>
    <property type="match status" value="1"/>
</dbReference>
<proteinExistence type="inferred from homology"/>
<accession>A0AAW1QNP3</accession>
<protein>
    <submittedName>
        <fullName evidence="2">Uncharacterized protein</fullName>
    </submittedName>
</protein>
<dbReference type="InterPro" id="IPR002347">
    <property type="entry name" value="SDR_fam"/>
</dbReference>
<dbReference type="GO" id="GO:0016616">
    <property type="term" value="F:oxidoreductase activity, acting on the CH-OH group of donors, NAD or NADP as acceptor"/>
    <property type="evidence" value="ECO:0007669"/>
    <property type="project" value="TreeGrafter"/>
</dbReference>
<comment type="caution">
    <text evidence="2">The sequence shown here is derived from an EMBL/GenBank/DDBJ whole genome shotgun (WGS) entry which is preliminary data.</text>
</comment>
<evidence type="ECO:0000313" key="2">
    <source>
        <dbReference type="EMBL" id="KAK9822853.1"/>
    </source>
</evidence>
<organism evidence="2 3">
    <name type="scientific">Elliptochloris bilobata</name>
    <dbReference type="NCBI Taxonomy" id="381761"/>
    <lineage>
        <taxon>Eukaryota</taxon>
        <taxon>Viridiplantae</taxon>
        <taxon>Chlorophyta</taxon>
        <taxon>core chlorophytes</taxon>
        <taxon>Trebouxiophyceae</taxon>
        <taxon>Trebouxiophyceae incertae sedis</taxon>
        <taxon>Elliptochloris clade</taxon>
        <taxon>Elliptochloris</taxon>
    </lineage>
</organism>
<sequence length="200" mass="22020">MCLGTLPGVQNHGKAPGGAPVWHCRRCWLSRRGSCLLCVRGWLAKAAIWTINNAGNFATKDFWNITDGEWQHTFDVNVMSNVWLCRQFLKPMLERNQGRVILIASEAGVRIIPAMLHYSVSKTAQIGLVQGLAQLAKGSAVTVNSMVVGPSWTEGVERYVAGIAEQSGRSEDTEATAYFTENERTSLLQRFLQPDEASPA</sequence>
<comment type="similarity">
    <text evidence="1">Belongs to the short-chain dehydrogenases/reductases (SDR) family.</text>
</comment>
<dbReference type="Pfam" id="PF00106">
    <property type="entry name" value="adh_short"/>
    <property type="match status" value="1"/>
</dbReference>
<dbReference type="EMBL" id="JALJOU010000082">
    <property type="protein sequence ID" value="KAK9822853.1"/>
    <property type="molecule type" value="Genomic_DNA"/>
</dbReference>
<gene>
    <name evidence="2" type="ORF">WJX81_004108</name>
</gene>
<dbReference type="PANTHER" id="PTHR42760">
    <property type="entry name" value="SHORT-CHAIN DEHYDROGENASES/REDUCTASES FAMILY MEMBER"/>
    <property type="match status" value="1"/>
</dbReference>
<reference evidence="2 3" key="1">
    <citation type="journal article" date="2024" name="Nat. Commun.">
        <title>Phylogenomics reveals the evolutionary origins of lichenization in chlorophyte algae.</title>
        <authorList>
            <person name="Puginier C."/>
            <person name="Libourel C."/>
            <person name="Otte J."/>
            <person name="Skaloud P."/>
            <person name="Haon M."/>
            <person name="Grisel S."/>
            <person name="Petersen M."/>
            <person name="Berrin J.G."/>
            <person name="Delaux P.M."/>
            <person name="Dal Grande F."/>
            <person name="Keller J."/>
        </authorList>
    </citation>
    <scope>NUCLEOTIDE SEQUENCE [LARGE SCALE GENOMIC DNA]</scope>
    <source>
        <strain evidence="2 3">SAG 245.80</strain>
    </source>
</reference>
<dbReference type="InterPro" id="IPR036291">
    <property type="entry name" value="NAD(P)-bd_dom_sf"/>
</dbReference>
<dbReference type="Proteomes" id="UP001445335">
    <property type="component" value="Unassembled WGS sequence"/>
</dbReference>
<name>A0AAW1QNP3_9CHLO</name>
<keyword evidence="3" id="KW-1185">Reference proteome</keyword>
<evidence type="ECO:0000256" key="1">
    <source>
        <dbReference type="ARBA" id="ARBA00006484"/>
    </source>
</evidence>
<dbReference type="AlphaFoldDB" id="A0AAW1QNP3"/>
<dbReference type="SUPFAM" id="SSF51735">
    <property type="entry name" value="NAD(P)-binding Rossmann-fold domains"/>
    <property type="match status" value="1"/>
</dbReference>